<sequence length="98" mass="11205">MPTTCCTTSSPVCRSPPPEKTFSKSLNHKLDYNLEWCETRKPAVEGGIRINCNAYFKQPNARASCRTAEKEFKPDVKKCQKSGHRRFLKHIIATYQKA</sequence>
<dbReference type="Proteomes" id="UP000267029">
    <property type="component" value="Unassembled WGS sequence"/>
</dbReference>
<protein>
    <submittedName>
        <fullName evidence="3">BPTI/Kunitz inhibitor domain-containing protein</fullName>
    </submittedName>
</protein>
<reference evidence="1 2" key="2">
    <citation type="submission" date="2018-10" db="EMBL/GenBank/DDBJ databases">
        <authorList>
            <consortium name="Pathogen Informatics"/>
        </authorList>
    </citation>
    <scope>NUCLEOTIDE SEQUENCE [LARGE SCALE GENOMIC DNA]</scope>
</reference>
<keyword evidence="2" id="KW-1185">Reference proteome</keyword>
<proteinExistence type="predicted"/>
<dbReference type="EMBL" id="UXSR01005518">
    <property type="protein sequence ID" value="VDD82475.1"/>
    <property type="molecule type" value="Genomic_DNA"/>
</dbReference>
<evidence type="ECO:0000313" key="3">
    <source>
        <dbReference type="WBParaSite" id="MCOS_0000847701-mRNA-1"/>
    </source>
</evidence>
<dbReference type="AlphaFoldDB" id="A0A0R3ULD0"/>
<name>A0A0R3ULD0_MESCO</name>
<gene>
    <name evidence="1" type="ORF">MCOS_LOCUS8478</name>
</gene>
<reference evidence="3" key="1">
    <citation type="submission" date="2017-02" db="UniProtKB">
        <authorList>
            <consortium name="WormBaseParasite"/>
        </authorList>
    </citation>
    <scope>IDENTIFICATION</scope>
</reference>
<dbReference type="WBParaSite" id="MCOS_0000847701-mRNA-1">
    <property type="protein sequence ID" value="MCOS_0000847701-mRNA-1"/>
    <property type="gene ID" value="MCOS_0000847701"/>
</dbReference>
<evidence type="ECO:0000313" key="1">
    <source>
        <dbReference type="EMBL" id="VDD82475.1"/>
    </source>
</evidence>
<evidence type="ECO:0000313" key="2">
    <source>
        <dbReference type="Proteomes" id="UP000267029"/>
    </source>
</evidence>
<accession>A0A0R3ULD0</accession>
<organism evidence="3">
    <name type="scientific">Mesocestoides corti</name>
    <name type="common">Flatworm</name>
    <dbReference type="NCBI Taxonomy" id="53468"/>
    <lineage>
        <taxon>Eukaryota</taxon>
        <taxon>Metazoa</taxon>
        <taxon>Spiralia</taxon>
        <taxon>Lophotrochozoa</taxon>
        <taxon>Platyhelminthes</taxon>
        <taxon>Cestoda</taxon>
        <taxon>Eucestoda</taxon>
        <taxon>Cyclophyllidea</taxon>
        <taxon>Mesocestoididae</taxon>
        <taxon>Mesocestoides</taxon>
    </lineage>
</organism>